<evidence type="ECO:0000256" key="7">
    <source>
        <dbReference type="ARBA" id="ARBA00023053"/>
    </source>
</evidence>
<comment type="caution">
    <text evidence="16">The sequence shown here is derived from an EMBL/GenBank/DDBJ whole genome shotgun (WGS) entry which is preliminary data.</text>
</comment>
<keyword evidence="5 13" id="KW-0812">Transmembrane</keyword>
<evidence type="ECO:0000256" key="10">
    <source>
        <dbReference type="ARBA" id="ARBA00023180"/>
    </source>
</evidence>
<keyword evidence="8 13" id="KW-0406">Ion transport</keyword>
<proteinExistence type="inferred from homology"/>
<keyword evidence="7" id="KW-0915">Sodium</keyword>
<evidence type="ECO:0000256" key="8">
    <source>
        <dbReference type="ARBA" id="ARBA00023065"/>
    </source>
</evidence>
<dbReference type="GO" id="GO:0015280">
    <property type="term" value="F:ligand-gated sodium channel activity"/>
    <property type="evidence" value="ECO:0007669"/>
    <property type="project" value="TreeGrafter"/>
</dbReference>
<dbReference type="AlphaFoldDB" id="A0AA36HED3"/>
<keyword evidence="6 15" id="KW-1133">Transmembrane helix</keyword>
<evidence type="ECO:0000256" key="14">
    <source>
        <dbReference type="SAM" id="MobiDB-lite"/>
    </source>
</evidence>
<dbReference type="PANTHER" id="PTHR11690:SF284">
    <property type="entry name" value="ACID-SENSING ION CHANNEL 1"/>
    <property type="match status" value="1"/>
</dbReference>
<protein>
    <submittedName>
        <fullName evidence="16">Uncharacterized protein</fullName>
    </submittedName>
</protein>
<dbReference type="Gene3D" id="1.10.287.770">
    <property type="entry name" value="YojJ-like"/>
    <property type="match status" value="1"/>
</dbReference>
<evidence type="ECO:0000256" key="5">
    <source>
        <dbReference type="ARBA" id="ARBA00022692"/>
    </source>
</evidence>
<keyword evidence="10" id="KW-0325">Glycoprotein</keyword>
<keyword evidence="3 13" id="KW-0813">Transport</keyword>
<gene>
    <name evidence="16" type="ORF">CYNAS_LOCUS21247</name>
</gene>
<dbReference type="PANTHER" id="PTHR11690">
    <property type="entry name" value="AMILORIDE-SENSITIVE SODIUM CHANNEL-RELATED"/>
    <property type="match status" value="1"/>
</dbReference>
<evidence type="ECO:0000256" key="11">
    <source>
        <dbReference type="ARBA" id="ARBA00023201"/>
    </source>
</evidence>
<evidence type="ECO:0000256" key="15">
    <source>
        <dbReference type="SAM" id="Phobius"/>
    </source>
</evidence>
<evidence type="ECO:0000256" key="3">
    <source>
        <dbReference type="ARBA" id="ARBA00022448"/>
    </source>
</evidence>
<evidence type="ECO:0000313" key="17">
    <source>
        <dbReference type="Proteomes" id="UP001176961"/>
    </source>
</evidence>
<keyword evidence="4 13" id="KW-0894">Sodium channel</keyword>
<name>A0AA36HED3_CYLNA</name>
<keyword evidence="11 13" id="KW-0739">Sodium transport</keyword>
<comment type="subcellular location">
    <subcellularLocation>
        <location evidence="1">Membrane</location>
        <topology evidence="1">Multi-pass membrane protein</topology>
    </subcellularLocation>
</comment>
<accession>A0AA36HED3</accession>
<keyword evidence="9 15" id="KW-0472">Membrane</keyword>
<evidence type="ECO:0000256" key="6">
    <source>
        <dbReference type="ARBA" id="ARBA00022989"/>
    </source>
</evidence>
<evidence type="ECO:0000256" key="4">
    <source>
        <dbReference type="ARBA" id="ARBA00022461"/>
    </source>
</evidence>
<feature type="region of interest" description="Disordered" evidence="14">
    <location>
        <begin position="470"/>
        <end position="495"/>
    </location>
</feature>
<organism evidence="16 17">
    <name type="scientific">Cylicocyclus nassatus</name>
    <name type="common">Nematode worm</name>
    <dbReference type="NCBI Taxonomy" id="53992"/>
    <lineage>
        <taxon>Eukaryota</taxon>
        <taxon>Metazoa</taxon>
        <taxon>Ecdysozoa</taxon>
        <taxon>Nematoda</taxon>
        <taxon>Chromadorea</taxon>
        <taxon>Rhabditida</taxon>
        <taxon>Rhabditina</taxon>
        <taxon>Rhabditomorpha</taxon>
        <taxon>Strongyloidea</taxon>
        <taxon>Strongylidae</taxon>
        <taxon>Cylicocyclus</taxon>
    </lineage>
</organism>
<evidence type="ECO:0000256" key="12">
    <source>
        <dbReference type="ARBA" id="ARBA00023303"/>
    </source>
</evidence>
<keyword evidence="17" id="KW-1185">Reference proteome</keyword>
<dbReference type="EMBL" id="CATQJL010000326">
    <property type="protein sequence ID" value="CAJ0609264.1"/>
    <property type="molecule type" value="Genomic_DNA"/>
</dbReference>
<dbReference type="Pfam" id="PF00858">
    <property type="entry name" value="ASC"/>
    <property type="match status" value="1"/>
</dbReference>
<reference evidence="16" key="1">
    <citation type="submission" date="2023-07" db="EMBL/GenBank/DDBJ databases">
        <authorList>
            <consortium name="CYATHOMIX"/>
        </authorList>
    </citation>
    <scope>NUCLEOTIDE SEQUENCE</scope>
    <source>
        <strain evidence="16">N/A</strain>
    </source>
</reference>
<comment type="similarity">
    <text evidence="2 13">Belongs to the amiloride-sensitive sodium channel (TC 1.A.6) family.</text>
</comment>
<evidence type="ECO:0000256" key="9">
    <source>
        <dbReference type="ARBA" id="ARBA00023136"/>
    </source>
</evidence>
<evidence type="ECO:0000256" key="2">
    <source>
        <dbReference type="ARBA" id="ARBA00007193"/>
    </source>
</evidence>
<feature type="transmembrane region" description="Helical" evidence="15">
    <location>
        <begin position="402"/>
        <end position="429"/>
    </location>
</feature>
<dbReference type="InterPro" id="IPR001873">
    <property type="entry name" value="ENaC"/>
</dbReference>
<sequence length="523" mass="60490">MEERYDSTESLSTNSYEDIEQRIILHVYDDESKEFTSLTTYHGMIRIYTSTTWPSRIFWSMVVVTCLTLFMIHSALMLLFYHSHPTFIKTTNMLLSDKYLPKITVCRSFGARQWMNYPGAMTFLIDKIKFIRRFEEIWKHKGLLYSFNAVLAGGVMNEDDIKNLALLENIFFETTKKKFNLENFLLQNRPKSKMACSAGHCQETQRIVTPSGYCSTYKWKPISSTLLSFRIDVVSEPDESLMFFVHPANSKPASSNGLHLRRGQIAKLVVQPKKKIHLKIGDWGNCMRDTAVHASSDYNRNGCELDCAAKHYEQQCECSPFFANHKTKRPCTLMETALYRGKEKTFVERCHCPLECEGMDYEYAALSYVKKRQRNVSTIEVQMQSRHVYVEEQLKRIKPVDLLSYVAGSMGLFLGMSCVTLLEIFIYLFKSVWGVFNDQRHKSYYLENLLGITDTSSNGSEEEIVITARKSPPLEDTHSSSTSAEEICSKPYDNEKTPSRVKIEIVHHPMGRRKSVYNHHLDF</sequence>
<dbReference type="GO" id="GO:0005886">
    <property type="term" value="C:plasma membrane"/>
    <property type="evidence" value="ECO:0007669"/>
    <property type="project" value="TreeGrafter"/>
</dbReference>
<evidence type="ECO:0000256" key="1">
    <source>
        <dbReference type="ARBA" id="ARBA00004141"/>
    </source>
</evidence>
<evidence type="ECO:0000256" key="13">
    <source>
        <dbReference type="RuleBase" id="RU000679"/>
    </source>
</evidence>
<keyword evidence="12 13" id="KW-0407">Ion channel</keyword>
<evidence type="ECO:0000313" key="16">
    <source>
        <dbReference type="EMBL" id="CAJ0609264.1"/>
    </source>
</evidence>
<dbReference type="Gene3D" id="1.10.287.820">
    <property type="entry name" value="Acid-sensing ion channel domain"/>
    <property type="match status" value="1"/>
</dbReference>
<feature type="transmembrane region" description="Helical" evidence="15">
    <location>
        <begin position="57"/>
        <end position="81"/>
    </location>
</feature>
<dbReference type="Proteomes" id="UP001176961">
    <property type="component" value="Unassembled WGS sequence"/>
</dbReference>